<feature type="non-terminal residue" evidence="1">
    <location>
        <position position="1"/>
    </location>
</feature>
<dbReference type="AlphaFoldDB" id="A0A1E1WA53"/>
<reference evidence="1" key="1">
    <citation type="submission" date="2015-09" db="EMBL/GenBank/DDBJ databases">
        <title>De novo assembly of Pectinophora gossypiella (Pink Bollworm) gut transcriptome.</title>
        <authorList>
            <person name="Tassone E.E."/>
        </authorList>
    </citation>
    <scope>NUCLEOTIDE SEQUENCE</scope>
</reference>
<dbReference type="EMBL" id="GDQN01007235">
    <property type="protein sequence ID" value="JAT83819.1"/>
    <property type="molecule type" value="Transcribed_RNA"/>
</dbReference>
<evidence type="ECO:0000313" key="1">
    <source>
        <dbReference type="EMBL" id="JAT83819.1"/>
    </source>
</evidence>
<dbReference type="OrthoDB" id="75807at2759"/>
<organism evidence="1">
    <name type="scientific">Pectinophora gossypiella</name>
    <name type="common">Cotton pink bollworm</name>
    <name type="synonym">Depressaria gossypiella</name>
    <dbReference type="NCBI Taxonomy" id="13191"/>
    <lineage>
        <taxon>Eukaryota</taxon>
        <taxon>Metazoa</taxon>
        <taxon>Ecdysozoa</taxon>
        <taxon>Arthropoda</taxon>
        <taxon>Hexapoda</taxon>
        <taxon>Insecta</taxon>
        <taxon>Pterygota</taxon>
        <taxon>Neoptera</taxon>
        <taxon>Endopterygota</taxon>
        <taxon>Lepidoptera</taxon>
        <taxon>Glossata</taxon>
        <taxon>Ditrysia</taxon>
        <taxon>Gelechioidea</taxon>
        <taxon>Gelechiidae</taxon>
        <taxon>Apatetrinae</taxon>
        <taxon>Pectinophora</taxon>
    </lineage>
</organism>
<dbReference type="PANTHER" id="PTHR46599:SF3">
    <property type="entry name" value="PIGGYBAC TRANSPOSABLE ELEMENT-DERIVED PROTEIN 4"/>
    <property type="match status" value="1"/>
</dbReference>
<dbReference type="PANTHER" id="PTHR46599">
    <property type="entry name" value="PIGGYBAC TRANSPOSABLE ELEMENT-DERIVED PROTEIN 4"/>
    <property type="match status" value="1"/>
</dbReference>
<proteinExistence type="predicted"/>
<accession>A0A1E1WA53</accession>
<sequence>KVFRRLFNVSILNCYIIYCSNIGQGQKMSHRQFRYLLAEELCAQTGANVATRQRQNITSTRLDRSLDHTPEHLCIEGERTLKQVRFQRGRCVRCAAKKERGQTNIQCSNCKVFLCVGQCWREYHSLDNL</sequence>
<gene>
    <name evidence="1" type="ORF">g.5541</name>
</gene>
<name>A0A1E1WA53_PECGO</name>
<protein>
    <submittedName>
        <fullName evidence="1">Uncharacterized protein</fullName>
    </submittedName>
</protein>